<dbReference type="GO" id="GO:0030983">
    <property type="term" value="F:mismatched DNA binding"/>
    <property type="evidence" value="ECO:0007669"/>
    <property type="project" value="InterPro"/>
</dbReference>
<comment type="similarity">
    <text evidence="1">Belongs to the SBNO family.</text>
</comment>
<proteinExistence type="inferred from homology"/>
<dbReference type="PANTHER" id="PTHR12706:SF30">
    <property type="entry name" value="PROTEIN STRAWBERRY NOTCH-RELATED"/>
    <property type="match status" value="1"/>
</dbReference>
<dbReference type="GO" id="GO:0032259">
    <property type="term" value="P:methylation"/>
    <property type="evidence" value="ECO:0007669"/>
    <property type="project" value="InterPro"/>
</dbReference>
<feature type="region of interest" description="Disordered" evidence="2">
    <location>
        <begin position="450"/>
        <end position="502"/>
    </location>
</feature>
<dbReference type="InterPro" id="IPR039187">
    <property type="entry name" value="SNO_AAA"/>
</dbReference>
<name>A0A2T1EFR9_9CYAN</name>
<evidence type="ECO:0000256" key="2">
    <source>
        <dbReference type="SAM" id="MobiDB-lite"/>
    </source>
</evidence>
<dbReference type="Pfam" id="PF13872">
    <property type="entry name" value="AAA_34"/>
    <property type="match status" value="1"/>
</dbReference>
<feature type="compositionally biased region" description="Polar residues" evidence="2">
    <location>
        <begin position="397"/>
        <end position="408"/>
    </location>
</feature>
<dbReference type="GO" id="GO:0008168">
    <property type="term" value="F:methyltransferase activity"/>
    <property type="evidence" value="ECO:0007669"/>
    <property type="project" value="InterPro"/>
</dbReference>
<dbReference type="Pfam" id="PF01624">
    <property type="entry name" value="MutS_I"/>
    <property type="match status" value="1"/>
</dbReference>
<evidence type="ECO:0000259" key="3">
    <source>
        <dbReference type="PROSITE" id="PS51192"/>
    </source>
</evidence>
<accession>A0A2T1EFR9</accession>
<feature type="region of interest" description="Disordered" evidence="2">
    <location>
        <begin position="325"/>
        <end position="438"/>
    </location>
</feature>
<reference evidence="4 5" key="2">
    <citation type="submission" date="2018-03" db="EMBL/GenBank/DDBJ databases">
        <title>The ancient ancestry and fast evolution of plastids.</title>
        <authorList>
            <person name="Moore K.R."/>
            <person name="Magnabosco C."/>
            <person name="Momper L."/>
            <person name="Gold D.A."/>
            <person name="Bosak T."/>
            <person name="Fournier G.P."/>
        </authorList>
    </citation>
    <scope>NUCLEOTIDE SEQUENCE [LARGE SCALE GENOMIC DNA]</scope>
    <source>
        <strain evidence="4 5">ULC18</strain>
    </source>
</reference>
<dbReference type="Gene3D" id="3.40.50.150">
    <property type="entry name" value="Vaccinia Virus protein VP39"/>
    <property type="match status" value="1"/>
</dbReference>
<gene>
    <name evidence="4" type="ORF">C7B82_07130</name>
</gene>
<evidence type="ECO:0000256" key="1">
    <source>
        <dbReference type="ARBA" id="ARBA00006992"/>
    </source>
</evidence>
<dbReference type="SUPFAM" id="SSF55271">
    <property type="entry name" value="DNA repair protein MutS, domain I"/>
    <property type="match status" value="1"/>
</dbReference>
<feature type="compositionally biased region" description="Basic and acidic residues" evidence="2">
    <location>
        <begin position="470"/>
        <end position="491"/>
    </location>
</feature>
<keyword evidence="5" id="KW-1185">Reference proteome</keyword>
<dbReference type="GO" id="GO:0006298">
    <property type="term" value="P:mismatch repair"/>
    <property type="evidence" value="ECO:0007669"/>
    <property type="project" value="InterPro"/>
</dbReference>
<dbReference type="Gene3D" id="3.40.1170.10">
    <property type="entry name" value="DNA repair protein MutS, domain I"/>
    <property type="match status" value="1"/>
</dbReference>
<dbReference type="EMBL" id="PVWK01000034">
    <property type="protein sequence ID" value="PSB31590.1"/>
    <property type="molecule type" value="Genomic_DNA"/>
</dbReference>
<dbReference type="PRINTS" id="PR00507">
    <property type="entry name" value="N12N6MTFRASE"/>
</dbReference>
<dbReference type="SUPFAM" id="SSF52540">
    <property type="entry name" value="P-loop containing nucleoside triphosphate hydrolases"/>
    <property type="match status" value="2"/>
</dbReference>
<sequence>MSNAALIDAFSDYFLKGGRFNSIVEARSYASELLGATVERGTKEAKATEETIEASLVRTARLLVDTAETPGQAYERLVDLYERQPNLSTRSSTSIQNQAYSTPVPLGYLVSALAGITPESVVYEPTGGHGALLVEANRETAIVNEIDPVRAADLRAQGFQVTEQDASSYKPKQPVDVIVMNPPFGAVSIGGVSKEWLVRGGAATPAYRTTNIDHAIALHSLQSLKDEGRAVLVLGAPMGQKTGNQEAAATTYNGGQYVAFYKSLYDNYNVTQHFTLTGNLYARQGTSYPVDVIVVDGRGKSSRRLPAAELPQVYSSYETLKELVPNVSLPRNPNRVATSDRGQRDDAGSRDPGAERSEVDPTLAALHEPAAAASGLADSARRESGSSLGADAERRATGTTGRDSTPTDSGVGAGRVAGIDGMGRSNDTAQPGVPGGIASSEALRREGLPLQLSESDDQRTGASGAGTGRDSNHDAERLAGSDGRPEPDGLERQTPFTTFETPPKDRVISMADERPQAKQVAYQAVSRAKPGGTLLPVNMQTSVTSALKRLEAQYGSLDDYVYDRLRIKPEDMPQQFMAEQVDGIALGIANLEKGEGFILGDQTGIGKGFQLAGAIKYARERGYPVIFCTEKPKLLADIVRDLTDLGAHYNILPTANSAKILLPNGDIVRTGANQSDKLKELMAGNDLKDVDIIFTTYSQLQTVKGEDTPRREFLSWAAGRCMLVLDESHNAGGSAKGFGSAGPLDRSDFTRSLVAKAAGGVIFSSATYAKNPHVMGLYASKTGMRFAQDENSAKSLTEMIEEGGVPLQQMIAAKLAESGQYIRRERSFDGIEFKVKVAPVEHQMADNLASVMSRILEFDELKQSAVKTLKKDIRNDAKRLAGDSSVGGAGAESTNFSSLMHNVIGQSLLSIKAEASVQEALESVRNGEKPVLALSNTMGSFIGDTADDQNLQVGDAIDISFGDLMRKYLERSRDVRTKDAFGTTERRQLTNGELGYDAVTLYDETMEMIADMDWSGLPVSPIDYIEQRLQQEGVVVDEITGRTDCIQYEADGTQTYQKRSKSEFKDIQSINGFNDGKLDVLILNRSGSTGISLHASEKVADQRPRRLIVAQPELNIDTFMQTLGRVNRTGQVVQPRYTILTGDVPAEKRPTAILMKKMASLNANTTASRDSNFEMDGVTDFMNEYGDQVVLEIMGNNPELHMRLGSPIDGLTEDSDVEQMEAEGAIRKVTGRIPSLPVAEQEKLYALIERDYNDLVEREQAMGQSILEAETLDLDAKPLARMDLLPAIEGNSSPFAGAVYLDVVDCKSPRMPLPQLAVVNLIRSELELEPVASVDDHDFNALADAAEARRVATIRSFSERTNDYRRRYVARQETGLKAYAVAEGEALTPEQLESKAKTEANIAARISKFDDKIKRQYSAIRQLLQDFEIGKTVRVVGKDGTIYYGVVQKVVDKSEGKGNPATPGNWRLQIQVADGARQITVPFTKVNTSSRGAIRVEAQAADYSGNDIYTTFDLRQNASREKRQIFTGNVIRAFSNFKGKLVNYKDYQGNVRQGLLMRKGFEIEKELAKAPVKMPSASQALAFLSIASRHELKTADQNMTVMRYSNGDLVLTTPRPKDTGGRYYNNPIVLEAAQNEFYSMGNQMAMTVSAERAADVMNALYQQGIGLSAYSELEGARQFLGVEIPKLEALTDEMLASMAPPIEVGDPVVAAKNLQRMFDLPSVTPEGQTIPAAEQLTIATPLGTELPVTTSSGLTAADYEQKIADTLGQQFGQQFFAASGIDLANLVDQPNFAVVIPAASDGVSLSAFLTDGVLTLEQTAGVGDSIALQFRMLDDGINLTATFINGSRQYAPGVAIVPLSDWIDEGYPQRLAAVLQQQAVEQAAVEAASLDAVAVEEEIDVDAVIEALGAEAQPSPVAVAAENIDAYYLLLWAEEQAIGEFESRDEAADFALDAALGSTETYSVVRGDASIRELGLEAISPESFMAQVNANAAEETADKVAQFLAMVNEKADPAISFGSDFRLEFETPKGRHPLVVSRTGETLQFEQSLADGVGVDALSLRFQIQPDNTLLLVGTDIKGNSAFAPKSGTAYLQDWLDSEVPYALLAVIQPEAVAVAAEAEPVAVEDELDVDAVIEAVEAEAVEAEPVAVEDELDVDAVIEAVEAEAALVQPVVETVAEAAIAPDLDLEVDVDAVVAAIAEQAVGESPVPAVVQVQDGGVQVPEVAPAMNQIDTVPIPERNQINTIPVSEISQFDTEKESKPSRDDLVATYRERIVNGDRTKLTKAERQQLIEHFVEALQPLQSQAEIQSLCQAEIALLEEGYAQNSVNSFYLPTYTSAVREAITSGQLALTAETSYLKSWEKRSGEKGETQTHFALDYLTYDTPTQNRLRGNEALEPVPTVEAIQAEVEAIAPLVEAVPVPTVEAVEPVSSLQADAKRVAEQFSFGRQQLQPEFTNSQLVDRTLLSPELQEYLSFKDQHPDSLLLKPIGSFYEGFFEDAAIVADVIGASLTTRATTPETAHLCVPMAGFPKEDLSVVVPRLEAAGYNVLFTDELAVSQAPVIPIVEAEAVEPVQATPEPIAVVVEPAVESQAVESALIVAVQPLQPTVEQPLPALLVTQQLMEQHDPETVNVMRQAPAKSDRYSPSLGEMRDWLVNAKDLGRDRAYLDRIRTLSDDLLRNSDEVFKPIAERDVTFSHAEFTLSEAAVKAMTRDQTQVRNLEVAAMSVQILRSVGKREPGGQVVFDRGEKGRFRLSEDRKTQTLVVFDKSRNQTILSIVKGKVDHENSAVTNLDHQTFKAFSAVLQKHAQTQKVANAR</sequence>
<dbReference type="InterPro" id="IPR029063">
    <property type="entry name" value="SAM-dependent_MTases_sf"/>
</dbReference>
<dbReference type="PROSITE" id="PS51192">
    <property type="entry name" value="HELICASE_ATP_BIND_1"/>
    <property type="match status" value="1"/>
</dbReference>
<dbReference type="Proteomes" id="UP000239576">
    <property type="component" value="Unassembled WGS sequence"/>
</dbReference>
<comment type="caution">
    <text evidence="4">The sequence shown here is derived from an EMBL/GenBank/DDBJ whole genome shotgun (WGS) entry which is preliminary data.</text>
</comment>
<dbReference type="InterPro" id="IPR026741">
    <property type="entry name" value="SNO"/>
</dbReference>
<dbReference type="GO" id="GO:0005524">
    <property type="term" value="F:ATP binding"/>
    <property type="evidence" value="ECO:0007669"/>
    <property type="project" value="InterPro"/>
</dbReference>
<dbReference type="SUPFAM" id="SSF53335">
    <property type="entry name" value="S-adenosyl-L-methionine-dependent methyltransferases"/>
    <property type="match status" value="1"/>
</dbReference>
<reference evidence="5" key="1">
    <citation type="submission" date="2018-02" db="EMBL/GenBank/DDBJ databases">
        <authorList>
            <person name="Moore K."/>
            <person name="Momper L."/>
        </authorList>
    </citation>
    <scope>NUCLEOTIDE SEQUENCE [LARGE SCALE GENOMIC DNA]</scope>
    <source>
        <strain evidence="5">ULC18</strain>
    </source>
</reference>
<dbReference type="Pfam" id="PF13871">
    <property type="entry name" value="Helicase_C_4"/>
    <property type="match status" value="1"/>
</dbReference>
<evidence type="ECO:0000313" key="5">
    <source>
        <dbReference type="Proteomes" id="UP000239576"/>
    </source>
</evidence>
<dbReference type="Gene3D" id="3.40.50.300">
    <property type="entry name" value="P-loop containing nucleotide triphosphate hydrolases"/>
    <property type="match status" value="2"/>
</dbReference>
<feature type="domain" description="Helicase ATP-binding" evidence="3">
    <location>
        <begin position="588"/>
        <end position="761"/>
    </location>
</feature>
<protein>
    <recommendedName>
        <fullName evidence="3">Helicase ATP-binding domain-containing protein</fullName>
    </recommendedName>
</protein>
<feature type="compositionally biased region" description="Basic and acidic residues" evidence="2">
    <location>
        <begin position="341"/>
        <end position="359"/>
    </location>
</feature>
<dbReference type="PANTHER" id="PTHR12706">
    <property type="entry name" value="STRAWBERRY NOTCH-RELATED"/>
    <property type="match status" value="1"/>
</dbReference>
<dbReference type="InterPro" id="IPR016151">
    <property type="entry name" value="DNA_mismatch_repair_MutS_N"/>
</dbReference>
<organism evidence="4 5">
    <name type="scientific">Stenomitos frigidus ULC18</name>
    <dbReference type="NCBI Taxonomy" id="2107698"/>
    <lineage>
        <taxon>Bacteria</taxon>
        <taxon>Bacillati</taxon>
        <taxon>Cyanobacteriota</taxon>
        <taxon>Cyanophyceae</taxon>
        <taxon>Leptolyngbyales</taxon>
        <taxon>Leptolyngbyaceae</taxon>
        <taxon>Stenomitos</taxon>
    </lineage>
</organism>
<dbReference type="GO" id="GO:0006355">
    <property type="term" value="P:regulation of DNA-templated transcription"/>
    <property type="evidence" value="ECO:0007669"/>
    <property type="project" value="InterPro"/>
</dbReference>
<dbReference type="RefSeq" id="WP_106255622.1">
    <property type="nucleotide sequence ID" value="NZ_CAWNSW010000029.1"/>
</dbReference>
<evidence type="ECO:0000313" key="4">
    <source>
        <dbReference type="EMBL" id="PSB31590.1"/>
    </source>
</evidence>
<dbReference type="OrthoDB" id="415634at2"/>
<dbReference type="InterPro" id="IPR014001">
    <property type="entry name" value="Helicase_ATP-bd"/>
</dbReference>
<feature type="compositionally biased region" description="Low complexity" evidence="2">
    <location>
        <begin position="363"/>
        <end position="378"/>
    </location>
</feature>
<dbReference type="InterPro" id="IPR007695">
    <property type="entry name" value="DNA_mismatch_repair_MutS-lik_N"/>
</dbReference>
<dbReference type="InterPro" id="IPR002052">
    <property type="entry name" value="DNA_methylase_N6_adenine_CS"/>
</dbReference>
<dbReference type="InterPro" id="IPR027417">
    <property type="entry name" value="P-loop_NTPase"/>
</dbReference>
<dbReference type="InterPro" id="IPR026937">
    <property type="entry name" value="SBNO_Helicase_C_dom"/>
</dbReference>
<dbReference type="PROSITE" id="PS00092">
    <property type="entry name" value="N6_MTASE"/>
    <property type="match status" value="1"/>
</dbReference>